<comment type="caution">
    <text evidence="10">The sequence shown here is derived from an EMBL/GenBank/DDBJ whole genome shotgun (WGS) entry which is preliminary data.</text>
</comment>
<dbReference type="GO" id="GO:0008270">
    <property type="term" value="F:zinc ion binding"/>
    <property type="evidence" value="ECO:0007669"/>
    <property type="project" value="UniProtKB-KW"/>
</dbReference>
<evidence type="ECO:0000256" key="6">
    <source>
        <dbReference type="ARBA" id="ARBA00023163"/>
    </source>
</evidence>
<feature type="region of interest" description="Disordered" evidence="8">
    <location>
        <begin position="408"/>
        <end position="434"/>
    </location>
</feature>
<keyword evidence="6" id="KW-0804">Transcription</keyword>
<evidence type="ECO:0000259" key="9">
    <source>
        <dbReference type="Pfam" id="PF02892"/>
    </source>
</evidence>
<proteinExistence type="predicted"/>
<dbReference type="SMART" id="SM00614">
    <property type="entry name" value="ZnF_BED"/>
    <property type="match status" value="1"/>
</dbReference>
<evidence type="ECO:0000256" key="1">
    <source>
        <dbReference type="ARBA" id="ARBA00004123"/>
    </source>
</evidence>
<dbReference type="AlphaFoldDB" id="A0A9N9FJ00"/>
<feature type="compositionally biased region" description="Polar residues" evidence="8">
    <location>
        <begin position="11"/>
        <end position="23"/>
    </location>
</feature>
<dbReference type="GO" id="GO:0005634">
    <property type="term" value="C:nucleus"/>
    <property type="evidence" value="ECO:0007669"/>
    <property type="project" value="UniProtKB-SubCell"/>
</dbReference>
<dbReference type="PANTHER" id="PTHR46481">
    <property type="entry name" value="ZINC FINGER BED DOMAIN-CONTAINING PROTEIN 4"/>
    <property type="match status" value="1"/>
</dbReference>
<dbReference type="InterPro" id="IPR012337">
    <property type="entry name" value="RNaseH-like_sf"/>
</dbReference>
<dbReference type="GO" id="GO:0003677">
    <property type="term" value="F:DNA binding"/>
    <property type="evidence" value="ECO:0007669"/>
    <property type="project" value="InterPro"/>
</dbReference>
<feature type="compositionally biased region" description="Basic and acidic residues" evidence="8">
    <location>
        <begin position="421"/>
        <end position="434"/>
    </location>
</feature>
<sequence>MSDLKSEQNEDSSFNFNGSNGQEFLNKPEPSEVGSNPEEPQQSSGGPIRRKNNAKSPMDEFFERTKESQTCKICKKMYAGIGETSTGTLKTHLRRNHQSEFERGAQQTDFERKTRTTLNFRRVTPYTRQDNFERSRSLINWIVSTMQPFSVCGLQIHNNSIEKIRKFINKVRSSNLLMEDLRRIFEDQNIPFSIPQIDFESQWRSTYLMIEKVKQMQIQANLLVLQHQDEFIDSYPDEDDWLNINELLTVLSPFYSATLTLSSSVYPTMGDLQLTFWILRQHLQHEISVNATRYTVADSILRTLGEYWSIIDETSKIASVLDPRTKCSIFQQGSETDNIINSIRARMASYTPSSLDISENSNSIITSASDPTLLSSYHSPTTFNRIDAQIARSLLCLHSWIVEKIGENGGMDDQAGSDDDSNIKVEVKTDNSEK</sequence>
<dbReference type="EMBL" id="CAJVPZ010004016">
    <property type="protein sequence ID" value="CAG8539660.1"/>
    <property type="molecule type" value="Genomic_DNA"/>
</dbReference>
<feature type="domain" description="BED-type" evidence="9">
    <location>
        <begin position="64"/>
        <end position="98"/>
    </location>
</feature>
<dbReference type="InterPro" id="IPR003656">
    <property type="entry name" value="Znf_BED"/>
</dbReference>
<keyword evidence="3" id="KW-0863">Zinc-finger</keyword>
<feature type="region of interest" description="Disordered" evidence="8">
    <location>
        <begin position="1"/>
        <end position="54"/>
    </location>
</feature>
<evidence type="ECO:0000256" key="7">
    <source>
        <dbReference type="ARBA" id="ARBA00023242"/>
    </source>
</evidence>
<keyword evidence="2" id="KW-0479">Metal-binding</keyword>
<accession>A0A9N9FJ00</accession>
<evidence type="ECO:0000256" key="8">
    <source>
        <dbReference type="SAM" id="MobiDB-lite"/>
    </source>
</evidence>
<evidence type="ECO:0000313" key="10">
    <source>
        <dbReference type="EMBL" id="CAG8539660.1"/>
    </source>
</evidence>
<dbReference type="Pfam" id="PF02892">
    <property type="entry name" value="zf-BED"/>
    <property type="match status" value="1"/>
</dbReference>
<protein>
    <submittedName>
        <fullName evidence="10">4566_t:CDS:1</fullName>
    </submittedName>
</protein>
<dbReference type="SUPFAM" id="SSF53098">
    <property type="entry name" value="Ribonuclease H-like"/>
    <property type="match status" value="1"/>
</dbReference>
<evidence type="ECO:0000313" key="11">
    <source>
        <dbReference type="Proteomes" id="UP000789396"/>
    </source>
</evidence>
<dbReference type="PANTHER" id="PTHR46481:SF10">
    <property type="entry name" value="ZINC FINGER BED DOMAIN-CONTAINING PROTEIN 39"/>
    <property type="match status" value="1"/>
</dbReference>
<gene>
    <name evidence="10" type="ORF">RFULGI_LOCUS4165</name>
</gene>
<reference evidence="10" key="1">
    <citation type="submission" date="2021-06" db="EMBL/GenBank/DDBJ databases">
        <authorList>
            <person name="Kallberg Y."/>
            <person name="Tangrot J."/>
            <person name="Rosling A."/>
        </authorList>
    </citation>
    <scope>NUCLEOTIDE SEQUENCE</scope>
    <source>
        <strain evidence="10">IN212</strain>
    </source>
</reference>
<evidence type="ECO:0000256" key="4">
    <source>
        <dbReference type="ARBA" id="ARBA00022833"/>
    </source>
</evidence>
<dbReference type="OrthoDB" id="2448202at2759"/>
<name>A0A9N9FJ00_9GLOM</name>
<keyword evidence="11" id="KW-1185">Reference proteome</keyword>
<comment type="subcellular location">
    <subcellularLocation>
        <location evidence="1">Nucleus</location>
    </subcellularLocation>
</comment>
<dbReference type="Proteomes" id="UP000789396">
    <property type="component" value="Unassembled WGS sequence"/>
</dbReference>
<keyword evidence="4" id="KW-0862">Zinc</keyword>
<dbReference type="InterPro" id="IPR052035">
    <property type="entry name" value="ZnF_BED_domain_contain"/>
</dbReference>
<evidence type="ECO:0000256" key="2">
    <source>
        <dbReference type="ARBA" id="ARBA00022723"/>
    </source>
</evidence>
<evidence type="ECO:0000256" key="3">
    <source>
        <dbReference type="ARBA" id="ARBA00022771"/>
    </source>
</evidence>
<keyword evidence="5" id="KW-0805">Transcription regulation</keyword>
<evidence type="ECO:0000256" key="5">
    <source>
        <dbReference type="ARBA" id="ARBA00023015"/>
    </source>
</evidence>
<organism evidence="10 11">
    <name type="scientific">Racocetra fulgida</name>
    <dbReference type="NCBI Taxonomy" id="60492"/>
    <lineage>
        <taxon>Eukaryota</taxon>
        <taxon>Fungi</taxon>
        <taxon>Fungi incertae sedis</taxon>
        <taxon>Mucoromycota</taxon>
        <taxon>Glomeromycotina</taxon>
        <taxon>Glomeromycetes</taxon>
        <taxon>Diversisporales</taxon>
        <taxon>Gigasporaceae</taxon>
        <taxon>Racocetra</taxon>
    </lineage>
</organism>
<keyword evidence="7" id="KW-0539">Nucleus</keyword>